<dbReference type="AlphaFoldDB" id="A0A3N5BID2"/>
<reference evidence="27 28" key="1">
    <citation type="submission" date="2018-11" db="EMBL/GenBank/DDBJ databases">
        <title>Genomic Encyclopedia of Type Strains, Phase IV (KMG-IV): sequencing the most valuable type-strain genomes for metagenomic binning, comparative biology and taxonomic classification.</title>
        <authorList>
            <person name="Goeker M."/>
        </authorList>
    </citation>
    <scope>NUCLEOTIDE SEQUENCE [LARGE SCALE GENOMIC DNA]</scope>
    <source>
        <strain evidence="27 28">DSM 102936</strain>
    </source>
</reference>
<dbReference type="GO" id="GO:0005886">
    <property type="term" value="C:plasma membrane"/>
    <property type="evidence" value="ECO:0007669"/>
    <property type="project" value="UniProtKB-SubCell"/>
</dbReference>
<dbReference type="PANTHER" id="PTHR32282">
    <property type="entry name" value="BINDING PROTEIN TRANSPEPTIDASE, PUTATIVE-RELATED"/>
    <property type="match status" value="1"/>
</dbReference>
<keyword evidence="8" id="KW-0645">Protease</keyword>
<dbReference type="Pfam" id="PF00912">
    <property type="entry name" value="Transgly"/>
    <property type="match status" value="1"/>
</dbReference>
<dbReference type="GO" id="GO:0009002">
    <property type="term" value="F:serine-type D-Ala-D-Ala carboxypeptidase activity"/>
    <property type="evidence" value="ECO:0007669"/>
    <property type="project" value="UniProtKB-EC"/>
</dbReference>
<comment type="caution">
    <text evidence="27">The sequence shown here is derived from an EMBL/GenBank/DDBJ whole genome shotgun (WGS) entry which is preliminary data.</text>
</comment>
<keyword evidence="20" id="KW-0961">Cell wall biogenesis/degradation</keyword>
<evidence type="ECO:0000256" key="3">
    <source>
        <dbReference type="ARBA" id="ARBA00004752"/>
    </source>
</evidence>
<dbReference type="InterPro" id="IPR012338">
    <property type="entry name" value="Beta-lactam/transpept-like"/>
</dbReference>
<dbReference type="GO" id="GO:0046677">
    <property type="term" value="P:response to antibiotic"/>
    <property type="evidence" value="ECO:0007669"/>
    <property type="project" value="UniProtKB-KW"/>
</dbReference>
<keyword evidence="12" id="KW-0378">Hydrolase</keyword>
<evidence type="ECO:0000256" key="12">
    <source>
        <dbReference type="ARBA" id="ARBA00022801"/>
    </source>
</evidence>
<dbReference type="OrthoDB" id="9766909at2"/>
<organism evidence="27 28">
    <name type="scientific">Thermodesulfitimonas autotrophica</name>
    <dbReference type="NCBI Taxonomy" id="1894989"/>
    <lineage>
        <taxon>Bacteria</taxon>
        <taxon>Bacillati</taxon>
        <taxon>Bacillota</taxon>
        <taxon>Clostridia</taxon>
        <taxon>Thermoanaerobacterales</taxon>
        <taxon>Thermoanaerobacteraceae</taxon>
        <taxon>Thermodesulfitimonas</taxon>
    </lineage>
</organism>
<evidence type="ECO:0000256" key="21">
    <source>
        <dbReference type="ARBA" id="ARBA00034000"/>
    </source>
</evidence>
<evidence type="ECO:0000256" key="1">
    <source>
        <dbReference type="ARBA" id="ARBA00002624"/>
    </source>
</evidence>
<dbReference type="Gene3D" id="1.10.3810.10">
    <property type="entry name" value="Biosynthetic peptidoglycan transglycosylase-like"/>
    <property type="match status" value="1"/>
</dbReference>
<evidence type="ECO:0000256" key="9">
    <source>
        <dbReference type="ARBA" id="ARBA00022676"/>
    </source>
</evidence>
<keyword evidence="7" id="KW-0121">Carboxypeptidase</keyword>
<protein>
    <recommendedName>
        <fullName evidence="5">Penicillin-binding protein 1A</fullName>
        <ecNumber evidence="22">2.4.99.28</ecNumber>
        <ecNumber evidence="4">3.4.16.4</ecNumber>
    </recommendedName>
</protein>
<evidence type="ECO:0000256" key="16">
    <source>
        <dbReference type="ARBA" id="ARBA00022989"/>
    </source>
</evidence>
<sequence length="704" mass="77227">MPKKLMPRRKLNLRRLVLLVVGGTSFLGIVVGGWLTYTALRDLPTWRIETLHLDAPSTLYAADGTPFATLGFRNYIPVRQNDIPTYVKHAFVAAEDKRFYRHCGIDPVGLARAALSNLFHHRIMQGGSTITQQLAKNAFLVPSRTLKRKIQEIFLAIKLERYYTKDEILTFYLNRIYFGEGAWGIGAAAETYFHKKVSTLTLGEAALLAGMVQAPSYYDPFRNPSDALERRDYVLYQMLSCRFITPEEHQRARQEPLRLHRGNSPTQEYPYPDFTDYVLMSVEKQYGQRYLLGGFRIYTTLDRRAQQVVEKEVANAANFPPSIRDVQGFLQPQVAVVLVDPATGAVRALVGSRERVAQRQFNRAVQARRQPGSALKPILVYAPAVEFLGMGPQTVVRDEPVRFGSYAPKNYDGRYRGDITLQDAVAYSINVVAVKVLNEVGLERAARFAAQLGIHVDPAKDGLSAALGGLHRGVTPLEMAAAYAAFANGGEYVEPYVVTRITDAAGNVLEEATPHRYRAMESETASTIAAMLRAAVRYGTGRNARIGTIAAGKTGTTDEGKDLWFCGWVPKLVGVVWMGWDEPHPMPYAYGGKYCARLWRKIMVDALGLKGYLLTVPPVEQQTTPKPQEPAVPPGVYGSVPSETYGQETAPGAESSPGLSPAPPGEGTPPAAPPGQQPVPPLTPGESPPNSSPPPAGLPAATYG</sequence>
<evidence type="ECO:0000259" key="25">
    <source>
        <dbReference type="Pfam" id="PF00905"/>
    </source>
</evidence>
<dbReference type="UniPathway" id="UPA00219"/>
<evidence type="ECO:0000256" key="7">
    <source>
        <dbReference type="ARBA" id="ARBA00022645"/>
    </source>
</evidence>
<proteinExistence type="predicted"/>
<evidence type="ECO:0000256" key="8">
    <source>
        <dbReference type="ARBA" id="ARBA00022670"/>
    </source>
</evidence>
<evidence type="ECO:0000259" key="26">
    <source>
        <dbReference type="Pfam" id="PF00912"/>
    </source>
</evidence>
<keyword evidence="11" id="KW-0812">Transmembrane</keyword>
<keyword evidence="9" id="KW-0328">Glycosyltransferase</keyword>
<evidence type="ECO:0000256" key="18">
    <source>
        <dbReference type="ARBA" id="ARBA00023251"/>
    </source>
</evidence>
<evidence type="ECO:0000256" key="17">
    <source>
        <dbReference type="ARBA" id="ARBA00023136"/>
    </source>
</evidence>
<dbReference type="Pfam" id="PF00905">
    <property type="entry name" value="Transpeptidase"/>
    <property type="match status" value="1"/>
</dbReference>
<keyword evidence="10" id="KW-0808">Transferase</keyword>
<keyword evidence="6" id="KW-1003">Cell membrane</keyword>
<feature type="region of interest" description="Disordered" evidence="24">
    <location>
        <begin position="620"/>
        <end position="704"/>
    </location>
</feature>
<keyword evidence="13" id="KW-0133">Cell shape</keyword>
<evidence type="ECO:0000256" key="10">
    <source>
        <dbReference type="ARBA" id="ARBA00022679"/>
    </source>
</evidence>
<feature type="domain" description="Penicillin-binding protein transpeptidase" evidence="25">
    <location>
        <begin position="335"/>
        <end position="603"/>
    </location>
</feature>
<keyword evidence="15" id="KW-0573">Peptidoglycan synthesis</keyword>
<comment type="catalytic activity">
    <reaction evidence="23">
        <text>[GlcNAc-(1-&gt;4)-Mur2Ac(oyl-L-Ala-gamma-D-Glu-L-Lys-D-Ala-D-Ala)](n)-di-trans,octa-cis-undecaprenyl diphosphate + beta-D-GlcNAc-(1-&gt;4)-Mur2Ac(oyl-L-Ala-gamma-D-Glu-L-Lys-D-Ala-D-Ala)-di-trans,octa-cis-undecaprenyl diphosphate = [GlcNAc-(1-&gt;4)-Mur2Ac(oyl-L-Ala-gamma-D-Glu-L-Lys-D-Ala-D-Ala)](n+1)-di-trans,octa-cis-undecaprenyl diphosphate + di-trans,octa-cis-undecaprenyl diphosphate + H(+)</text>
        <dbReference type="Rhea" id="RHEA:23708"/>
        <dbReference type="Rhea" id="RHEA-COMP:9602"/>
        <dbReference type="Rhea" id="RHEA-COMP:9603"/>
        <dbReference type="ChEBI" id="CHEBI:15378"/>
        <dbReference type="ChEBI" id="CHEBI:58405"/>
        <dbReference type="ChEBI" id="CHEBI:60033"/>
        <dbReference type="ChEBI" id="CHEBI:78435"/>
        <dbReference type="EC" id="2.4.99.28"/>
    </reaction>
</comment>
<evidence type="ECO:0000256" key="2">
    <source>
        <dbReference type="ARBA" id="ARBA00004401"/>
    </source>
</evidence>
<keyword evidence="16" id="KW-1133">Transmembrane helix</keyword>
<dbReference type="GO" id="GO:0009252">
    <property type="term" value="P:peptidoglycan biosynthetic process"/>
    <property type="evidence" value="ECO:0007669"/>
    <property type="project" value="UniProtKB-UniPathway"/>
</dbReference>
<dbReference type="EC" id="3.4.16.4" evidence="4"/>
<dbReference type="GO" id="GO:0008658">
    <property type="term" value="F:penicillin binding"/>
    <property type="evidence" value="ECO:0007669"/>
    <property type="project" value="InterPro"/>
</dbReference>
<evidence type="ECO:0000313" key="27">
    <source>
        <dbReference type="EMBL" id="RPF49428.1"/>
    </source>
</evidence>
<evidence type="ECO:0000256" key="14">
    <source>
        <dbReference type="ARBA" id="ARBA00022968"/>
    </source>
</evidence>
<dbReference type="InterPro" id="IPR001460">
    <property type="entry name" value="PCN-bd_Tpept"/>
</dbReference>
<evidence type="ECO:0000256" key="24">
    <source>
        <dbReference type="SAM" id="MobiDB-lite"/>
    </source>
</evidence>
<evidence type="ECO:0000256" key="23">
    <source>
        <dbReference type="ARBA" id="ARBA00049902"/>
    </source>
</evidence>
<gene>
    <name evidence="27" type="ORF">EDD75_0238</name>
</gene>
<feature type="domain" description="Glycosyl transferase family 51" evidence="26">
    <location>
        <begin position="68"/>
        <end position="238"/>
    </location>
</feature>
<evidence type="ECO:0000313" key="28">
    <source>
        <dbReference type="Proteomes" id="UP000282654"/>
    </source>
</evidence>
<dbReference type="GO" id="GO:0071555">
    <property type="term" value="P:cell wall organization"/>
    <property type="evidence" value="ECO:0007669"/>
    <property type="project" value="UniProtKB-KW"/>
</dbReference>
<name>A0A3N5BID2_9THEO</name>
<keyword evidence="14" id="KW-0735">Signal-anchor</keyword>
<dbReference type="PANTHER" id="PTHR32282:SF11">
    <property type="entry name" value="PENICILLIN-BINDING PROTEIN 1B"/>
    <property type="match status" value="1"/>
</dbReference>
<dbReference type="SUPFAM" id="SSF56601">
    <property type="entry name" value="beta-lactamase/transpeptidase-like"/>
    <property type="match status" value="1"/>
</dbReference>
<keyword evidence="18" id="KW-0046">Antibiotic resistance</keyword>
<comment type="pathway">
    <text evidence="3">Cell wall biogenesis; peptidoglycan biosynthesis.</text>
</comment>
<dbReference type="EMBL" id="RKRE01000001">
    <property type="protein sequence ID" value="RPF49428.1"/>
    <property type="molecule type" value="Genomic_DNA"/>
</dbReference>
<comment type="catalytic activity">
    <reaction evidence="21">
        <text>Preferential cleavage: (Ac)2-L-Lys-D-Ala-|-D-Ala. Also transpeptidation of peptidyl-alanyl moieties that are N-acyl substituents of D-alanine.</text>
        <dbReference type="EC" id="3.4.16.4"/>
    </reaction>
</comment>
<dbReference type="Gene3D" id="3.40.710.10">
    <property type="entry name" value="DD-peptidase/beta-lactamase superfamily"/>
    <property type="match status" value="1"/>
</dbReference>
<dbReference type="EC" id="2.4.99.28" evidence="22"/>
<dbReference type="GO" id="GO:0008955">
    <property type="term" value="F:peptidoglycan glycosyltransferase activity"/>
    <property type="evidence" value="ECO:0007669"/>
    <property type="project" value="UniProtKB-EC"/>
</dbReference>
<evidence type="ECO:0000256" key="19">
    <source>
        <dbReference type="ARBA" id="ARBA00023268"/>
    </source>
</evidence>
<evidence type="ECO:0000256" key="6">
    <source>
        <dbReference type="ARBA" id="ARBA00022475"/>
    </source>
</evidence>
<evidence type="ECO:0000256" key="4">
    <source>
        <dbReference type="ARBA" id="ARBA00012448"/>
    </source>
</evidence>
<evidence type="ECO:0000256" key="5">
    <source>
        <dbReference type="ARBA" id="ARBA00018638"/>
    </source>
</evidence>
<evidence type="ECO:0000256" key="11">
    <source>
        <dbReference type="ARBA" id="ARBA00022692"/>
    </source>
</evidence>
<dbReference type="FunFam" id="1.10.3810.10:FF:000003">
    <property type="entry name" value="Penicillin-binding protein 1a"/>
    <property type="match status" value="1"/>
</dbReference>
<dbReference type="InterPro" id="IPR001264">
    <property type="entry name" value="Glyco_trans_51"/>
</dbReference>
<evidence type="ECO:0000256" key="15">
    <source>
        <dbReference type="ARBA" id="ARBA00022984"/>
    </source>
</evidence>
<accession>A0A3N5BID2</accession>
<dbReference type="InterPro" id="IPR036950">
    <property type="entry name" value="PBP_transglycosylase"/>
</dbReference>
<dbReference type="GO" id="GO:0008360">
    <property type="term" value="P:regulation of cell shape"/>
    <property type="evidence" value="ECO:0007669"/>
    <property type="project" value="UniProtKB-KW"/>
</dbReference>
<keyword evidence="19" id="KW-0511">Multifunctional enzyme</keyword>
<dbReference type="InterPro" id="IPR050396">
    <property type="entry name" value="Glycosyltr_51/Transpeptidase"/>
</dbReference>
<evidence type="ECO:0000256" key="20">
    <source>
        <dbReference type="ARBA" id="ARBA00023316"/>
    </source>
</evidence>
<dbReference type="GO" id="GO:0030288">
    <property type="term" value="C:outer membrane-bounded periplasmic space"/>
    <property type="evidence" value="ECO:0007669"/>
    <property type="project" value="TreeGrafter"/>
</dbReference>
<dbReference type="GO" id="GO:0006508">
    <property type="term" value="P:proteolysis"/>
    <property type="evidence" value="ECO:0007669"/>
    <property type="project" value="UniProtKB-KW"/>
</dbReference>
<dbReference type="InterPro" id="IPR023346">
    <property type="entry name" value="Lysozyme-like_dom_sf"/>
</dbReference>
<comment type="subcellular location">
    <subcellularLocation>
        <location evidence="2">Cell membrane</location>
        <topology evidence="2">Single-pass type II membrane protein</topology>
    </subcellularLocation>
</comment>
<evidence type="ECO:0000256" key="22">
    <source>
        <dbReference type="ARBA" id="ARBA00044770"/>
    </source>
</evidence>
<keyword evidence="28" id="KW-1185">Reference proteome</keyword>
<dbReference type="NCBIfam" id="TIGR02074">
    <property type="entry name" value="PBP_1a_fam"/>
    <property type="match status" value="1"/>
</dbReference>
<comment type="function">
    <text evidence="1">Cell wall formation. Synthesis of cross-linked peptidoglycan from the lipid intermediates. The enzyme has a penicillin-insensitive transglycosylase N-terminal domain (formation of linear glycan strands) and a penicillin-sensitive transpeptidase C-terminal domain (cross-linking of the peptide subunits).</text>
</comment>
<dbReference type="Proteomes" id="UP000282654">
    <property type="component" value="Unassembled WGS sequence"/>
</dbReference>
<dbReference type="SUPFAM" id="SSF53955">
    <property type="entry name" value="Lysozyme-like"/>
    <property type="match status" value="1"/>
</dbReference>
<feature type="compositionally biased region" description="Pro residues" evidence="24">
    <location>
        <begin position="660"/>
        <end position="697"/>
    </location>
</feature>
<keyword evidence="17" id="KW-0472">Membrane</keyword>
<evidence type="ECO:0000256" key="13">
    <source>
        <dbReference type="ARBA" id="ARBA00022960"/>
    </source>
</evidence>